<dbReference type="EMBL" id="LUFC02000860">
    <property type="protein sequence ID" value="KAF4493701.1"/>
    <property type="molecule type" value="Genomic_DNA"/>
</dbReference>
<accession>A0A9P5E419</accession>
<evidence type="ECO:0000259" key="3">
    <source>
        <dbReference type="Pfam" id="PF01557"/>
    </source>
</evidence>
<protein>
    <submittedName>
        <fullName evidence="4">Fumarylacetoacetate hydrolase family</fullName>
    </submittedName>
</protein>
<dbReference type="InterPro" id="IPR011234">
    <property type="entry name" value="Fumarylacetoacetase-like_C"/>
</dbReference>
<evidence type="ECO:0000256" key="2">
    <source>
        <dbReference type="ARBA" id="ARBA00022723"/>
    </source>
</evidence>
<dbReference type="PANTHER" id="PTHR11820:SF7">
    <property type="entry name" value="ACYLPYRUVASE FAHD1, MITOCHONDRIAL"/>
    <property type="match status" value="1"/>
</dbReference>
<keyword evidence="4" id="KW-0378">Hydrolase</keyword>
<evidence type="ECO:0000256" key="1">
    <source>
        <dbReference type="ARBA" id="ARBA00010211"/>
    </source>
</evidence>
<dbReference type="PANTHER" id="PTHR11820">
    <property type="entry name" value="ACYLPYRUVASE"/>
    <property type="match status" value="1"/>
</dbReference>
<dbReference type="Proteomes" id="UP000737391">
    <property type="component" value="Unassembled WGS sequence"/>
</dbReference>
<comment type="caution">
    <text evidence="4">The sequence shown here is derived from an EMBL/GenBank/DDBJ whole genome shotgun (WGS) entry which is preliminary data.</text>
</comment>
<dbReference type="GO" id="GO:0046872">
    <property type="term" value="F:metal ion binding"/>
    <property type="evidence" value="ECO:0007669"/>
    <property type="project" value="UniProtKB-KW"/>
</dbReference>
<feature type="domain" description="Fumarylacetoacetase-like C-terminal" evidence="3">
    <location>
        <begin position="7"/>
        <end position="191"/>
    </location>
</feature>
<evidence type="ECO:0000313" key="4">
    <source>
        <dbReference type="EMBL" id="KAF4493701.1"/>
    </source>
</evidence>
<evidence type="ECO:0000313" key="5">
    <source>
        <dbReference type="Proteomes" id="UP000737391"/>
    </source>
</evidence>
<comment type="similarity">
    <text evidence="1">Belongs to the FAH family.</text>
</comment>
<dbReference type="GO" id="GO:0018773">
    <property type="term" value="F:acetylpyruvate hydrolase activity"/>
    <property type="evidence" value="ECO:0007669"/>
    <property type="project" value="TreeGrafter"/>
</dbReference>
<dbReference type="Pfam" id="PF01557">
    <property type="entry name" value="FAA_hydrolase"/>
    <property type="match status" value="1"/>
</dbReference>
<keyword evidence="5" id="KW-1185">Reference proteome</keyword>
<gene>
    <name evidence="4" type="ORF">FAGAP_10178</name>
</gene>
<dbReference type="Gene3D" id="3.90.850.10">
    <property type="entry name" value="Fumarylacetoacetase-like, C-terminal domain"/>
    <property type="match status" value="1"/>
</dbReference>
<organism evidence="4 5">
    <name type="scientific">Fusarium agapanthi</name>
    <dbReference type="NCBI Taxonomy" id="1803897"/>
    <lineage>
        <taxon>Eukaryota</taxon>
        <taxon>Fungi</taxon>
        <taxon>Dikarya</taxon>
        <taxon>Ascomycota</taxon>
        <taxon>Pezizomycotina</taxon>
        <taxon>Sordariomycetes</taxon>
        <taxon>Hypocreomycetidae</taxon>
        <taxon>Hypocreales</taxon>
        <taxon>Nectriaceae</taxon>
        <taxon>Fusarium</taxon>
        <taxon>Fusarium fujikuroi species complex</taxon>
    </lineage>
</organism>
<dbReference type="InterPro" id="IPR036663">
    <property type="entry name" value="Fumarylacetoacetase_C_sf"/>
</dbReference>
<proteinExistence type="inferred from homology"/>
<dbReference type="OrthoDB" id="411064at2759"/>
<dbReference type="GO" id="GO:0006107">
    <property type="term" value="P:oxaloacetate metabolic process"/>
    <property type="evidence" value="ECO:0007669"/>
    <property type="project" value="UniProtKB-ARBA"/>
</dbReference>
<dbReference type="GO" id="GO:0050163">
    <property type="term" value="F:oxaloacetate tautomerase activity"/>
    <property type="evidence" value="ECO:0007669"/>
    <property type="project" value="UniProtKB-ARBA"/>
</dbReference>
<sequence>MSYGEYPVIFTKPPDALAGPFEDIAVHPDCLNMDYEAEMCLVLGKDCKDLEADDVFEYILGYTAGNDVSSRYWQMPERSGNQHGSAKSFDKFAPIGPTITSTSVITNPAELRLESFVNGEKRQSTKTDDMIFDVPTILRHLSRGTTLRKGTVIMTGTPSGVAAFMKPPQWLKNGDVVEVSIDKIGSIKNKFLIEEP</sequence>
<dbReference type="FunFam" id="3.90.850.10:FF:000002">
    <property type="entry name" value="2-hydroxyhepta-2,4-diene-1,7-dioate isomerase"/>
    <property type="match status" value="1"/>
</dbReference>
<name>A0A9P5E419_9HYPO</name>
<dbReference type="SUPFAM" id="SSF56529">
    <property type="entry name" value="FAH"/>
    <property type="match status" value="1"/>
</dbReference>
<dbReference type="AlphaFoldDB" id="A0A9P5E419"/>
<reference evidence="4" key="1">
    <citation type="submission" date="2020-01" db="EMBL/GenBank/DDBJ databases">
        <title>Identification and distribution of gene clusters putatively required for synthesis of sphingolipid metabolism inhibitors in phylogenetically diverse species of the filamentous fungus Fusarium.</title>
        <authorList>
            <person name="Kim H.-S."/>
            <person name="Busman M."/>
            <person name="Brown D.W."/>
            <person name="Divon H."/>
            <person name="Uhlig S."/>
            <person name="Proctor R.H."/>
        </authorList>
    </citation>
    <scope>NUCLEOTIDE SEQUENCE</scope>
    <source>
        <strain evidence="4">NRRL 31653</strain>
    </source>
</reference>
<keyword evidence="2" id="KW-0479">Metal-binding</keyword>